<dbReference type="GO" id="GO:0004523">
    <property type="term" value="F:RNA-DNA hybrid ribonuclease activity"/>
    <property type="evidence" value="ECO:0007669"/>
    <property type="project" value="InterPro"/>
</dbReference>
<comment type="caution">
    <text evidence="2">The sequence shown here is derived from an EMBL/GenBank/DDBJ whole genome shotgun (WGS) entry which is preliminary data.</text>
</comment>
<organism evidence="2 3">
    <name type="scientific">Kingdonia uniflora</name>
    <dbReference type="NCBI Taxonomy" id="39325"/>
    <lineage>
        <taxon>Eukaryota</taxon>
        <taxon>Viridiplantae</taxon>
        <taxon>Streptophyta</taxon>
        <taxon>Embryophyta</taxon>
        <taxon>Tracheophyta</taxon>
        <taxon>Spermatophyta</taxon>
        <taxon>Magnoliopsida</taxon>
        <taxon>Ranunculales</taxon>
        <taxon>Circaeasteraceae</taxon>
        <taxon>Kingdonia</taxon>
    </lineage>
</organism>
<dbReference type="InterPro" id="IPR002156">
    <property type="entry name" value="RNaseH_domain"/>
</dbReference>
<dbReference type="EMBL" id="JACGCM010002284">
    <property type="protein sequence ID" value="KAF6142043.1"/>
    <property type="molecule type" value="Genomic_DNA"/>
</dbReference>
<sequence length="312" mass="35053">MLSSISIYSMGIYKWPASLIKEGERIIRNFFWLGEPDSRKACVVAWDKVCKPYKEGGINLQRLKAINQSLMMKLSWNFLNPTDGWSEFMRAKFISKSGNFSRITKGSSIWVGVRGAIEDVPAHSGWVIGDGAIIDLWGGCSCKYPLVKSCFWELPRIGEIKINTDGAAKGNPSKGGIGYIFRDCNGIVMGTLSKGLGLITNFMAECEAIIHGVEYATSFGWLIAWIESDSTTTVEAFKTNNIPWILVAAWENASRNMRHIRFSVNWREPNFSADTLSKKGALLHEGMSVSEMERPAFLKKIEVPMQEYFRFC</sequence>
<reference evidence="2 3" key="1">
    <citation type="journal article" date="2020" name="IScience">
        <title>Genome Sequencing of the Endangered Kingdonia uniflora (Circaeasteraceae, Ranunculales) Reveals Potential Mechanisms of Evolutionary Specialization.</title>
        <authorList>
            <person name="Sun Y."/>
            <person name="Deng T."/>
            <person name="Zhang A."/>
            <person name="Moore M.J."/>
            <person name="Landis J.B."/>
            <person name="Lin N."/>
            <person name="Zhang H."/>
            <person name="Zhang X."/>
            <person name="Huang J."/>
            <person name="Zhang X."/>
            <person name="Sun H."/>
            <person name="Wang H."/>
        </authorList>
    </citation>
    <scope>NUCLEOTIDE SEQUENCE [LARGE SCALE GENOMIC DNA]</scope>
    <source>
        <strain evidence="2">TB1705</strain>
        <tissue evidence="2">Leaf</tissue>
    </source>
</reference>
<proteinExistence type="predicted"/>
<dbReference type="InterPro" id="IPR036397">
    <property type="entry name" value="RNaseH_sf"/>
</dbReference>
<evidence type="ECO:0000313" key="3">
    <source>
        <dbReference type="Proteomes" id="UP000541444"/>
    </source>
</evidence>
<dbReference type="GO" id="GO:0003676">
    <property type="term" value="F:nucleic acid binding"/>
    <property type="evidence" value="ECO:0007669"/>
    <property type="project" value="InterPro"/>
</dbReference>
<dbReference type="SUPFAM" id="SSF53098">
    <property type="entry name" value="Ribonuclease H-like"/>
    <property type="match status" value="1"/>
</dbReference>
<dbReference type="Gene3D" id="3.30.420.10">
    <property type="entry name" value="Ribonuclease H-like superfamily/Ribonuclease H"/>
    <property type="match status" value="1"/>
</dbReference>
<dbReference type="CDD" id="cd06222">
    <property type="entry name" value="RNase_H_like"/>
    <property type="match status" value="1"/>
</dbReference>
<dbReference type="Pfam" id="PF13456">
    <property type="entry name" value="RVT_3"/>
    <property type="match status" value="1"/>
</dbReference>
<dbReference type="AlphaFoldDB" id="A0A7J7LHD5"/>
<dbReference type="InterPro" id="IPR012337">
    <property type="entry name" value="RNaseH-like_sf"/>
</dbReference>
<protein>
    <recommendedName>
        <fullName evidence="1">RNase H type-1 domain-containing protein</fullName>
    </recommendedName>
</protein>
<keyword evidence="3" id="KW-1185">Reference proteome</keyword>
<dbReference type="Proteomes" id="UP000541444">
    <property type="component" value="Unassembled WGS sequence"/>
</dbReference>
<feature type="domain" description="RNase H type-1" evidence="1">
    <location>
        <begin position="156"/>
        <end position="282"/>
    </location>
</feature>
<dbReference type="InterPro" id="IPR044730">
    <property type="entry name" value="RNase_H-like_dom_plant"/>
</dbReference>
<dbReference type="PANTHER" id="PTHR47074">
    <property type="entry name" value="BNAC02G40300D PROTEIN"/>
    <property type="match status" value="1"/>
</dbReference>
<dbReference type="InterPro" id="IPR052929">
    <property type="entry name" value="RNase_H-like_EbsB-rel"/>
</dbReference>
<dbReference type="OrthoDB" id="1906820at2759"/>
<name>A0A7J7LHD5_9MAGN</name>
<dbReference type="PANTHER" id="PTHR47074:SF75">
    <property type="entry name" value="RNASE H TYPE-1 DOMAIN-CONTAINING PROTEIN"/>
    <property type="match status" value="1"/>
</dbReference>
<gene>
    <name evidence="2" type="ORF">GIB67_038011</name>
</gene>
<evidence type="ECO:0000313" key="2">
    <source>
        <dbReference type="EMBL" id="KAF6142043.1"/>
    </source>
</evidence>
<dbReference type="PROSITE" id="PS50879">
    <property type="entry name" value="RNASE_H_1"/>
    <property type="match status" value="1"/>
</dbReference>
<evidence type="ECO:0000259" key="1">
    <source>
        <dbReference type="PROSITE" id="PS50879"/>
    </source>
</evidence>
<accession>A0A7J7LHD5</accession>